<protein>
    <submittedName>
        <fullName evidence="1">Uncharacterized protein</fullName>
    </submittedName>
</protein>
<dbReference type="AlphaFoldDB" id="A0A5C0UHX2"/>
<gene>
    <name evidence="1" type="ORF">FZC37_00040</name>
</gene>
<name>A0A5C0UHX2_9RICK</name>
<reference evidence="1 2" key="1">
    <citation type="submission" date="2019-08" db="EMBL/GenBank/DDBJ databases">
        <title>Highly reduced genomes of protist endosymbionts show evolutionary convergence.</title>
        <authorList>
            <person name="George E."/>
            <person name="Husnik F."/>
            <person name="Tashyreva D."/>
            <person name="Prokopchuk G."/>
            <person name="Horak A."/>
            <person name="Kwong W.K."/>
            <person name="Lukes J."/>
            <person name="Keeling P.J."/>
        </authorList>
    </citation>
    <scope>NUCLEOTIDE SEQUENCE [LARGE SCALE GENOMIC DNA]</scope>
    <source>
        <strain evidence="1">1621</strain>
    </source>
</reference>
<evidence type="ECO:0000313" key="2">
    <source>
        <dbReference type="Proteomes" id="UP000323844"/>
    </source>
</evidence>
<evidence type="ECO:0000313" key="1">
    <source>
        <dbReference type="EMBL" id="QEK39339.1"/>
    </source>
</evidence>
<accession>A0A5C0UHX2</accession>
<dbReference type="Proteomes" id="UP000323844">
    <property type="component" value="Chromosome"/>
</dbReference>
<dbReference type="KEGG" id="snay:FZC37_00040"/>
<sequence>MADFYLRGHGQYRENDGDVFRRDLLPGERIYFYGPPGYAMGGGLADALSLDEGDINRVGFVRRRNAPSGTSSIMGRSYGQDYYSFFRSWYGGGYNEISRNMIRNFRMYGVNGLFDGSPAGVFYDNNGVRTLLRVPRSLAYPNTDDNTLCNPFASGDFSVTIKQLISHLRWIVMANYNRNESMILHWCQCRSFHRKNRKYSHQRPYDGDSYKWGKRSNW</sequence>
<organism evidence="1 2">
    <name type="scientific">Candidatus Sneabacter namystus</name>
    <dbReference type="NCBI Taxonomy" id="2601646"/>
    <lineage>
        <taxon>Bacteria</taxon>
        <taxon>Pseudomonadati</taxon>
        <taxon>Pseudomonadota</taxon>
        <taxon>Alphaproteobacteria</taxon>
        <taxon>Rickettsiales</taxon>
        <taxon>Rickettsiaceae</taxon>
        <taxon>Rickettsieae</taxon>
        <taxon>Candidatus Sneabacter</taxon>
    </lineage>
</organism>
<dbReference type="RefSeq" id="WP_148951700.1">
    <property type="nucleotide sequence ID" value="NZ_CP043312.1"/>
</dbReference>
<proteinExistence type="predicted"/>
<dbReference type="EMBL" id="CP043312">
    <property type="protein sequence ID" value="QEK39339.1"/>
    <property type="molecule type" value="Genomic_DNA"/>
</dbReference>
<keyword evidence="2" id="KW-1185">Reference proteome</keyword>